<comment type="subcellular location">
    <subcellularLocation>
        <location evidence="1">Cell outer membrane</location>
    </subcellularLocation>
</comment>
<evidence type="ECO:0000313" key="6">
    <source>
        <dbReference type="Proteomes" id="UP001596106"/>
    </source>
</evidence>
<name>A0ABW0ICU0_9BACT</name>
<feature type="chain" id="PRO_5046910831" evidence="4">
    <location>
        <begin position="20"/>
        <end position="784"/>
    </location>
</feature>
<comment type="caution">
    <text evidence="5">The sequence shown here is derived from an EMBL/GenBank/DDBJ whole genome shotgun (WGS) entry which is preliminary data.</text>
</comment>
<keyword evidence="3" id="KW-0998">Cell outer membrane</keyword>
<reference evidence="6" key="1">
    <citation type="journal article" date="2019" name="Int. J. Syst. Evol. Microbiol.">
        <title>The Global Catalogue of Microorganisms (GCM) 10K type strain sequencing project: providing services to taxonomists for standard genome sequencing and annotation.</title>
        <authorList>
            <consortium name="The Broad Institute Genomics Platform"/>
            <consortium name="The Broad Institute Genome Sequencing Center for Infectious Disease"/>
            <person name="Wu L."/>
            <person name="Ma J."/>
        </authorList>
    </citation>
    <scope>NUCLEOTIDE SEQUENCE [LARGE SCALE GENOMIC DNA]</scope>
    <source>
        <strain evidence="6">CCUG 55250</strain>
    </source>
</reference>
<dbReference type="InterPro" id="IPR037066">
    <property type="entry name" value="Plug_dom_sf"/>
</dbReference>
<dbReference type="RefSeq" id="WP_379845384.1">
    <property type="nucleotide sequence ID" value="NZ_JBHSMA010000003.1"/>
</dbReference>
<dbReference type="Pfam" id="PF13620">
    <property type="entry name" value="CarboxypepD_reg"/>
    <property type="match status" value="1"/>
</dbReference>
<dbReference type="Gene3D" id="2.170.130.10">
    <property type="entry name" value="TonB-dependent receptor, plug domain"/>
    <property type="match status" value="1"/>
</dbReference>
<evidence type="ECO:0000256" key="3">
    <source>
        <dbReference type="ARBA" id="ARBA00023237"/>
    </source>
</evidence>
<dbReference type="InterPro" id="IPR008969">
    <property type="entry name" value="CarboxyPept-like_regulatory"/>
</dbReference>
<evidence type="ECO:0000256" key="2">
    <source>
        <dbReference type="ARBA" id="ARBA00023136"/>
    </source>
</evidence>
<keyword evidence="2" id="KW-0472">Membrane</keyword>
<keyword evidence="4" id="KW-0732">Signal</keyword>
<feature type="signal peptide" evidence="4">
    <location>
        <begin position="1"/>
        <end position="19"/>
    </location>
</feature>
<keyword evidence="6" id="KW-1185">Reference proteome</keyword>
<evidence type="ECO:0000313" key="5">
    <source>
        <dbReference type="EMBL" id="MFC5410206.1"/>
    </source>
</evidence>
<protein>
    <submittedName>
        <fullName evidence="5">Carboxypeptidase regulatory-like domain-containing protein</fullName>
    </submittedName>
</protein>
<dbReference type="Gene3D" id="2.60.40.1120">
    <property type="entry name" value="Carboxypeptidase-like, regulatory domain"/>
    <property type="match status" value="1"/>
</dbReference>
<accession>A0ABW0ICU0</accession>
<evidence type="ECO:0000256" key="4">
    <source>
        <dbReference type="SAM" id="SignalP"/>
    </source>
</evidence>
<dbReference type="EMBL" id="JBHSMA010000003">
    <property type="protein sequence ID" value="MFC5410206.1"/>
    <property type="molecule type" value="Genomic_DNA"/>
</dbReference>
<organism evidence="5 6">
    <name type="scientific">Larkinella bovis</name>
    <dbReference type="NCBI Taxonomy" id="683041"/>
    <lineage>
        <taxon>Bacteria</taxon>
        <taxon>Pseudomonadati</taxon>
        <taxon>Bacteroidota</taxon>
        <taxon>Cytophagia</taxon>
        <taxon>Cytophagales</taxon>
        <taxon>Spirosomataceae</taxon>
        <taxon>Larkinella</taxon>
    </lineage>
</organism>
<gene>
    <name evidence="5" type="ORF">ACFPMF_12850</name>
</gene>
<dbReference type="InterPro" id="IPR036942">
    <property type="entry name" value="Beta-barrel_TonB_sf"/>
</dbReference>
<proteinExistence type="predicted"/>
<dbReference type="Gene3D" id="2.40.170.20">
    <property type="entry name" value="TonB-dependent receptor, beta-barrel domain"/>
    <property type="match status" value="1"/>
</dbReference>
<dbReference type="Proteomes" id="UP001596106">
    <property type="component" value="Unassembled WGS sequence"/>
</dbReference>
<sequence length="784" mass="87732">MKKLLSIGLLLLLVVSALGQSLTQTIKGIVTDVQSGQGLPGATVVLVGSNPLQGAISDAEGLFEINRVPVGRQTLLVTYIGYRDQTVPNILVTTGKEVMLTVSLQEDAVMGQEVVVKARHDDQLNNEFGTLSARTFDIEQTRRFAGSRNDPARMAANFAGVQSNNDSRNDIVVRGNSPTGLLWRLEGVDIFNPNHYGALGATGGPVSMLNNNLLAKSDFFTGAFPATYGNAVGGVFDLQLRTGNRSKREYTGQVGFNGFEIGAEGPFVPGKKATYLVHYRYSVLAAVKALNLNVGTGSAVPKYQDLSFKIDLPTGRPGNRVTIFGIGGQNEINFVPEASDTNNAYNDAYANTYNQGKMAVAGASYTHYLTDRTYLKATLAASYAAFQIREDSLNQDRQVYPFFRDNSRQQRVSAIVQYNQKFNARHTLAAGLYAHRLFFQYIDSLFVERKAFRTRHDFNGNSSLFQGYVQWQYKPSNRLTVNTGLNGTFFALNNRYAVEPRLSLRYELAARQVVSFGAGLHSQLQPYQLYFYQTRLADGQLVESNRDLDLTRSFQGVIGYERTLGENVRLKAEAYYQYLFDVPVEKVRSSYSALNFGATFATPGAGNLINAGKGRNYGLELTAERAFQNGYYFLTTVSLYESKYQGSDAIWRNTAFNGKYVANVLAGREFRLNEKNALSLDMRTTVAGGRRYTPIDLAKSIEAGDRVDDQNRAFAARYKDYFRTDLKLTFRHNGRRATQEWFVDLQNIFNTKNVFQQVYDSRAQRIRTQYQLGFFPNFNYRIEF</sequence>
<dbReference type="SUPFAM" id="SSF56935">
    <property type="entry name" value="Porins"/>
    <property type="match status" value="1"/>
</dbReference>
<evidence type="ECO:0000256" key="1">
    <source>
        <dbReference type="ARBA" id="ARBA00004442"/>
    </source>
</evidence>
<dbReference type="SUPFAM" id="SSF49464">
    <property type="entry name" value="Carboxypeptidase regulatory domain-like"/>
    <property type="match status" value="1"/>
</dbReference>